<dbReference type="Proteomes" id="UP000076603">
    <property type="component" value="Unassembled WGS sequence"/>
</dbReference>
<evidence type="ECO:0000256" key="1">
    <source>
        <dbReference type="SAM" id="Phobius"/>
    </source>
</evidence>
<dbReference type="AlphaFoldDB" id="A0A162QRQ9"/>
<evidence type="ECO:0000313" key="2">
    <source>
        <dbReference type="EMBL" id="KZL88875.1"/>
    </source>
</evidence>
<reference evidence="2 3" key="1">
    <citation type="submission" date="2016-04" db="EMBL/GenBank/DDBJ databases">
        <title>Genome sequence of Clostridium magnum DSM 2767.</title>
        <authorList>
            <person name="Poehlein A."/>
            <person name="Uhlig R."/>
            <person name="Fischer R."/>
            <person name="Bahl H."/>
            <person name="Daniel R."/>
        </authorList>
    </citation>
    <scope>NUCLEOTIDE SEQUENCE [LARGE SCALE GENOMIC DNA]</scope>
    <source>
        <strain evidence="2 3">DSM 2767</strain>
    </source>
</reference>
<keyword evidence="1" id="KW-1133">Transmembrane helix</keyword>
<name>A0A162QRQ9_9CLOT</name>
<gene>
    <name evidence="2" type="ORF">CLMAG_57790</name>
</gene>
<feature type="transmembrane region" description="Helical" evidence="1">
    <location>
        <begin position="7"/>
        <end position="25"/>
    </location>
</feature>
<keyword evidence="3" id="KW-1185">Reference proteome</keyword>
<proteinExistence type="predicted"/>
<dbReference type="STRING" id="1121326.CLMAG_57790"/>
<comment type="caution">
    <text evidence="2">The sequence shown here is derived from an EMBL/GenBank/DDBJ whole genome shotgun (WGS) entry which is preliminary data.</text>
</comment>
<dbReference type="EMBL" id="LWAE01000013">
    <property type="protein sequence ID" value="KZL88875.1"/>
    <property type="molecule type" value="Genomic_DNA"/>
</dbReference>
<organism evidence="2 3">
    <name type="scientific">Clostridium magnum DSM 2767</name>
    <dbReference type="NCBI Taxonomy" id="1121326"/>
    <lineage>
        <taxon>Bacteria</taxon>
        <taxon>Bacillati</taxon>
        <taxon>Bacillota</taxon>
        <taxon>Clostridia</taxon>
        <taxon>Eubacteriales</taxon>
        <taxon>Clostridiaceae</taxon>
        <taxon>Clostridium</taxon>
    </lineage>
</organism>
<sequence>MKGIIKVIILFVSAIVLVVIIAHPISLSNEYVEIVFGVIIVGMIISELLVLFASKRSNLVPKLFRKK</sequence>
<evidence type="ECO:0000313" key="3">
    <source>
        <dbReference type="Proteomes" id="UP000076603"/>
    </source>
</evidence>
<keyword evidence="1" id="KW-0472">Membrane</keyword>
<accession>A0A162QRQ9</accession>
<protein>
    <submittedName>
        <fullName evidence="2">Uncharacterized protein</fullName>
    </submittedName>
</protein>
<keyword evidence="1" id="KW-0812">Transmembrane</keyword>
<dbReference type="PATRIC" id="fig|1121326.3.peg.5839"/>
<feature type="transmembrane region" description="Helical" evidence="1">
    <location>
        <begin position="31"/>
        <end position="53"/>
    </location>
</feature>
<dbReference type="RefSeq" id="WP_066630388.1">
    <property type="nucleotide sequence ID" value="NZ_FQXL01000030.1"/>
</dbReference>